<sequence>MRHKNLIISTLITILITWIVAVIYSGYLPDPVPTHWNIDGEIDGWTAKPWGVYMLPIIDTATILLLLVLPKIAPKGFRLEGALKVYYLLTLVIAIFMLMIMLFMFNAALNKNFNMTTWIMSGIGLLFIVIGNYLTKIPKNFFLGIRTPWTLSSDEVWYKTHRLSAWVFILAGLAMMLSPFTPYQKIILTTVIIATAAIPILYSLYLYKNIEGFDEDS</sequence>
<evidence type="ECO:0000259" key="2">
    <source>
        <dbReference type="Pfam" id="PF07853"/>
    </source>
</evidence>
<dbReference type="InterPro" id="IPR026272">
    <property type="entry name" value="SdpI"/>
</dbReference>
<feature type="transmembrane region" description="Helical" evidence="1">
    <location>
        <begin position="85"/>
        <end position="109"/>
    </location>
</feature>
<name>A0A917FNQ7_9GAMM</name>
<feature type="transmembrane region" description="Helical" evidence="1">
    <location>
        <begin position="163"/>
        <end position="180"/>
    </location>
</feature>
<feature type="transmembrane region" description="Helical" evidence="1">
    <location>
        <begin position="7"/>
        <end position="27"/>
    </location>
</feature>
<dbReference type="Pfam" id="PF13630">
    <property type="entry name" value="SdpI"/>
    <property type="match status" value="1"/>
</dbReference>
<dbReference type="AlphaFoldDB" id="A0A917FNQ7"/>
<feature type="transmembrane region" description="Helical" evidence="1">
    <location>
        <begin position="186"/>
        <end position="207"/>
    </location>
</feature>
<protein>
    <recommendedName>
        <fullName evidence="2">DUF1648 domain-containing protein</fullName>
    </recommendedName>
</protein>
<proteinExistence type="predicted"/>
<gene>
    <name evidence="3" type="ORF">GCM10011365_16790</name>
</gene>
<dbReference type="InterPro" id="IPR012867">
    <property type="entry name" value="DUF1648"/>
</dbReference>
<dbReference type="InterPro" id="IPR025962">
    <property type="entry name" value="SdpI/YhfL"/>
</dbReference>
<accession>A0A917FNQ7</accession>
<keyword evidence="1" id="KW-1133">Transmembrane helix</keyword>
<evidence type="ECO:0000313" key="4">
    <source>
        <dbReference type="Proteomes" id="UP000605253"/>
    </source>
</evidence>
<comment type="caution">
    <text evidence="3">The sequence shown here is derived from an EMBL/GenBank/DDBJ whole genome shotgun (WGS) entry which is preliminary data.</text>
</comment>
<evidence type="ECO:0000256" key="1">
    <source>
        <dbReference type="SAM" id="Phobius"/>
    </source>
</evidence>
<dbReference type="GO" id="GO:0009636">
    <property type="term" value="P:response to toxic substance"/>
    <property type="evidence" value="ECO:0007669"/>
    <property type="project" value="TreeGrafter"/>
</dbReference>
<evidence type="ECO:0000313" key="3">
    <source>
        <dbReference type="EMBL" id="GGF96140.1"/>
    </source>
</evidence>
<dbReference type="PANTHER" id="PTHR37810:SF5">
    <property type="entry name" value="IMMUNITY PROTEIN SDPI"/>
    <property type="match status" value="1"/>
</dbReference>
<reference evidence="3" key="1">
    <citation type="journal article" date="2014" name="Int. J. Syst. Evol. Microbiol.">
        <title>Complete genome sequence of Corynebacterium casei LMG S-19264T (=DSM 44701T), isolated from a smear-ripened cheese.</title>
        <authorList>
            <consortium name="US DOE Joint Genome Institute (JGI-PGF)"/>
            <person name="Walter F."/>
            <person name="Albersmeier A."/>
            <person name="Kalinowski J."/>
            <person name="Ruckert C."/>
        </authorList>
    </citation>
    <scope>NUCLEOTIDE SEQUENCE</scope>
    <source>
        <strain evidence="3">CGMCC 1.12181</strain>
    </source>
</reference>
<feature type="transmembrane region" description="Helical" evidence="1">
    <location>
        <begin position="115"/>
        <end position="134"/>
    </location>
</feature>
<dbReference type="RefSeq" id="WP_188365281.1">
    <property type="nucleotide sequence ID" value="NZ_BAABJF010000001.1"/>
</dbReference>
<dbReference type="Pfam" id="PF07853">
    <property type="entry name" value="DUF1648"/>
    <property type="match status" value="1"/>
</dbReference>
<dbReference type="Proteomes" id="UP000605253">
    <property type="component" value="Unassembled WGS sequence"/>
</dbReference>
<dbReference type="PIRSF" id="PIRSF038959">
    <property type="entry name" value="SdpI"/>
    <property type="match status" value="1"/>
</dbReference>
<feature type="domain" description="DUF1648" evidence="2">
    <location>
        <begin position="12"/>
        <end position="58"/>
    </location>
</feature>
<keyword evidence="1" id="KW-0472">Membrane</keyword>
<keyword evidence="1" id="KW-0812">Transmembrane</keyword>
<reference evidence="3" key="2">
    <citation type="submission" date="2020-09" db="EMBL/GenBank/DDBJ databases">
        <authorList>
            <person name="Sun Q."/>
            <person name="Zhou Y."/>
        </authorList>
    </citation>
    <scope>NUCLEOTIDE SEQUENCE</scope>
    <source>
        <strain evidence="3">CGMCC 1.12181</strain>
    </source>
</reference>
<feature type="transmembrane region" description="Helical" evidence="1">
    <location>
        <begin position="50"/>
        <end position="73"/>
    </location>
</feature>
<dbReference type="EMBL" id="BMEO01000006">
    <property type="protein sequence ID" value="GGF96140.1"/>
    <property type="molecule type" value="Genomic_DNA"/>
</dbReference>
<dbReference type="PANTHER" id="PTHR37810">
    <property type="entry name" value="IMMUNITY PROTEIN SDPI"/>
    <property type="match status" value="1"/>
</dbReference>
<organism evidence="3 4">
    <name type="scientific">Marinicella pacifica</name>
    <dbReference type="NCBI Taxonomy" id="1171543"/>
    <lineage>
        <taxon>Bacteria</taxon>
        <taxon>Pseudomonadati</taxon>
        <taxon>Pseudomonadota</taxon>
        <taxon>Gammaproteobacteria</taxon>
        <taxon>Lysobacterales</taxon>
        <taxon>Marinicellaceae</taxon>
        <taxon>Marinicella</taxon>
    </lineage>
</organism>
<keyword evidence="4" id="KW-1185">Reference proteome</keyword>